<dbReference type="GO" id="GO:0050906">
    <property type="term" value="P:detection of stimulus involved in sensory perception"/>
    <property type="evidence" value="ECO:0007669"/>
    <property type="project" value="UniProtKB-ARBA"/>
</dbReference>
<dbReference type="PANTHER" id="PTHR42643:SF33">
    <property type="entry name" value="GLUTAMATE RECEPTOR 2-LIKE PROTEIN"/>
    <property type="match status" value="1"/>
</dbReference>
<evidence type="ECO:0000256" key="3">
    <source>
        <dbReference type="ARBA" id="ARBA00022475"/>
    </source>
</evidence>
<evidence type="ECO:0000256" key="6">
    <source>
        <dbReference type="ARBA" id="ARBA00023136"/>
    </source>
</evidence>
<dbReference type="Gene3D" id="1.10.287.70">
    <property type="match status" value="1"/>
</dbReference>
<evidence type="ECO:0000256" key="5">
    <source>
        <dbReference type="ARBA" id="ARBA00022989"/>
    </source>
</evidence>
<protein>
    <recommendedName>
        <fullName evidence="9">Ionotropic glutamate receptor C-terminal domain-containing protein</fullName>
    </recommendedName>
</protein>
<feature type="domain" description="Ionotropic glutamate receptor C-terminal" evidence="9">
    <location>
        <begin position="334"/>
        <end position="593"/>
    </location>
</feature>
<dbReference type="STRING" id="13249.A0A0H2UI51"/>
<evidence type="ECO:0000256" key="8">
    <source>
        <dbReference type="ARBA" id="ARBA00023180"/>
    </source>
</evidence>
<dbReference type="Proteomes" id="UP000015103">
    <property type="component" value="Unassembled WGS sequence"/>
</dbReference>
<keyword evidence="4" id="KW-0812">Transmembrane</keyword>
<dbReference type="SUPFAM" id="SSF53850">
    <property type="entry name" value="Periplasmic binding protein-like II"/>
    <property type="match status" value="1"/>
</dbReference>
<dbReference type="Gene3D" id="3.40.190.10">
    <property type="entry name" value="Periplasmic binding protein-like II"/>
    <property type="match status" value="1"/>
</dbReference>
<evidence type="ECO:0000256" key="4">
    <source>
        <dbReference type="ARBA" id="ARBA00022692"/>
    </source>
</evidence>
<evidence type="ECO:0000256" key="7">
    <source>
        <dbReference type="ARBA" id="ARBA00023170"/>
    </source>
</evidence>
<proteinExistence type="inferred from homology"/>
<dbReference type="GO" id="GO:0015276">
    <property type="term" value="F:ligand-gated monoatomic ion channel activity"/>
    <property type="evidence" value="ECO:0007669"/>
    <property type="project" value="InterPro"/>
</dbReference>
<dbReference type="InParanoid" id="A0A0H2UI51"/>
<dbReference type="GO" id="GO:0005886">
    <property type="term" value="C:plasma membrane"/>
    <property type="evidence" value="ECO:0007669"/>
    <property type="project" value="UniProtKB-SubCell"/>
</dbReference>
<evidence type="ECO:0000259" key="9">
    <source>
        <dbReference type="Pfam" id="PF00060"/>
    </source>
</evidence>
<evidence type="ECO:0000256" key="2">
    <source>
        <dbReference type="ARBA" id="ARBA00008685"/>
    </source>
</evidence>
<dbReference type="InterPro" id="IPR001320">
    <property type="entry name" value="Iontro_rcpt_C"/>
</dbReference>
<keyword evidence="7" id="KW-0675">Receptor</keyword>
<name>A0A0H2UI51_RHOPR</name>
<dbReference type="FunCoup" id="A0A0H2UI51">
    <property type="interactions" value="4"/>
</dbReference>
<sequence length="643" mass="72629">MNYLFLFLFTALLSLHLVHSLPGSLIINFFDQTHIDSITIISCVSLGRKLSALREITAGGLQVSFSWKTIDPTPKQRRGAVLDLDCPKINTIIAEINKEKIFNTHTEWLVINRINSKSSYSKKGNLYLSEGVKAISASYALPGSCVRFVQLILDTGEAYYFDMYRVSMLRPMKFQLDWAGPYESSLPNEMTQCAERNRSNLEGIFLKGGSSVVHKELIENFDKIHRDDVPEVDFWAMVHYPIAKLIAEQLNSVLEMVLMDDYGYLTNGSFDGLMGLLQRDEVDFAATGLIIRHSRFIAVQFTAETFELKTAVISKQPPLSSASNIFLLPFSQLVWIACCLLSLMVTAILILEYTLSKHMPEQPYSQKYTTMADLITMVLSTICQQGTELAPVSLSARITVFLFSLFAFFCFTSYSANIVALLQSSAPILKNLNDITNSPLGVKVQNLTYNRFNFRSAVAEDVINLYKKKVKPQGEKAYCEPIDGMKLMRTGKFAFSVETNHAYKIISDTFEEHEKCGLSEIRIFFIPKLAVGVVRRSGYREQITRKVTWQREIGLLSRIKSVWLPQKPHCESGTSTFISVTIEDFIPALLVFAYGAVAAFSILAMENVHYFRIKYFSNAIATDIKKIQLNPEVMIIRGKHKGK</sequence>
<evidence type="ECO:0000313" key="10">
    <source>
        <dbReference type="EnsemblMetazoa" id="RPRC017347-PA"/>
    </source>
</evidence>
<dbReference type="EMBL" id="ACPB03018083">
    <property type="status" value="NOT_ANNOTATED_CDS"/>
    <property type="molecule type" value="Genomic_DNA"/>
</dbReference>
<keyword evidence="5" id="KW-1133">Transmembrane helix</keyword>
<evidence type="ECO:0000256" key="1">
    <source>
        <dbReference type="ARBA" id="ARBA00004651"/>
    </source>
</evidence>
<dbReference type="InterPro" id="IPR052192">
    <property type="entry name" value="Insect_Ionotropic_Sensory_Rcpt"/>
</dbReference>
<dbReference type="PANTHER" id="PTHR42643">
    <property type="entry name" value="IONOTROPIC RECEPTOR 20A-RELATED"/>
    <property type="match status" value="1"/>
</dbReference>
<comment type="subcellular location">
    <subcellularLocation>
        <location evidence="1">Cell membrane</location>
        <topology evidence="1">Multi-pass membrane protein</topology>
    </subcellularLocation>
</comment>
<dbReference type="Pfam" id="PF00060">
    <property type="entry name" value="Lig_chan"/>
    <property type="match status" value="1"/>
</dbReference>
<keyword evidence="11" id="KW-1185">Reference proteome</keyword>
<dbReference type="AlphaFoldDB" id="A0A0H2UI51"/>
<accession>A0A0H2UI51</accession>
<evidence type="ECO:0000313" key="11">
    <source>
        <dbReference type="Proteomes" id="UP000015103"/>
    </source>
</evidence>
<keyword evidence="6" id="KW-0472">Membrane</keyword>
<comment type="similarity">
    <text evidence="2">Belongs to the glutamate-gated ion channel (TC 1.A.10.1) family.</text>
</comment>
<dbReference type="VEuPathDB" id="VectorBase:RPRC017347"/>
<organism evidence="10 11">
    <name type="scientific">Rhodnius prolixus</name>
    <name type="common">Triatomid bug</name>
    <dbReference type="NCBI Taxonomy" id="13249"/>
    <lineage>
        <taxon>Eukaryota</taxon>
        <taxon>Metazoa</taxon>
        <taxon>Ecdysozoa</taxon>
        <taxon>Arthropoda</taxon>
        <taxon>Hexapoda</taxon>
        <taxon>Insecta</taxon>
        <taxon>Pterygota</taxon>
        <taxon>Neoptera</taxon>
        <taxon>Paraneoptera</taxon>
        <taxon>Hemiptera</taxon>
        <taxon>Heteroptera</taxon>
        <taxon>Panheteroptera</taxon>
        <taxon>Cimicomorpha</taxon>
        <taxon>Reduviidae</taxon>
        <taxon>Triatominae</taxon>
        <taxon>Rhodnius</taxon>
    </lineage>
</organism>
<dbReference type="EnsemblMetazoa" id="RPRC017347-RA">
    <property type="protein sequence ID" value="RPRC017347-PA"/>
    <property type="gene ID" value="RPRC017347"/>
</dbReference>
<keyword evidence="8" id="KW-0325">Glycoprotein</keyword>
<reference evidence="10" key="1">
    <citation type="submission" date="2015-06" db="UniProtKB">
        <authorList>
            <consortium name="EnsemblMetazoa"/>
        </authorList>
    </citation>
    <scope>IDENTIFICATION</scope>
</reference>
<keyword evidence="3" id="KW-1003">Cell membrane</keyword>